<dbReference type="AlphaFoldDB" id="A0A095WXT8"/>
<dbReference type="HOGENOM" id="CLU_186759_2_0_6"/>
<evidence type="ECO:0000313" key="2">
    <source>
        <dbReference type="EMBL" id="KGE03449.1"/>
    </source>
</evidence>
<evidence type="ECO:0000313" key="3">
    <source>
        <dbReference type="Proteomes" id="UP000029640"/>
    </source>
</evidence>
<dbReference type="Pfam" id="PF06794">
    <property type="entry name" value="UPF0270"/>
    <property type="match status" value="1"/>
</dbReference>
<protein>
    <recommendedName>
        <fullName evidence="4">YheU family protein</fullName>
    </recommendedName>
</protein>
<name>A0A095WXT8_9GAMM</name>
<dbReference type="SUPFAM" id="SSF118001">
    <property type="entry name" value="YehU-like"/>
    <property type="match status" value="1"/>
</dbReference>
<dbReference type="eggNOG" id="COG3089">
    <property type="taxonomic scope" value="Bacteria"/>
</dbReference>
<proteinExistence type="inferred from homology"/>
<comment type="similarity">
    <text evidence="1">Belongs to the UPF0270 family.</text>
</comment>
<organism evidence="2 3">
    <name type="scientific">Pseudohaliea rubra DSM 19751</name>
    <dbReference type="NCBI Taxonomy" id="1265313"/>
    <lineage>
        <taxon>Bacteria</taxon>
        <taxon>Pseudomonadati</taxon>
        <taxon>Pseudomonadota</taxon>
        <taxon>Gammaproteobacteria</taxon>
        <taxon>Cellvibrionales</taxon>
        <taxon>Halieaceae</taxon>
        <taxon>Pseudohaliea</taxon>
    </lineage>
</organism>
<dbReference type="InterPro" id="IPR010648">
    <property type="entry name" value="UPF0270"/>
</dbReference>
<accession>A0A095WXT8</accession>
<reference evidence="2 3" key="1">
    <citation type="journal article" date="2014" name="Genome Announc.">
        <title>Genome Sequence of Gammaproteobacterial Pseudohaliea rubra Type Strain DSM 19751, Isolated from Coastal Seawater of the Mediterranean Sea.</title>
        <authorList>
            <person name="Spring S."/>
            <person name="Fiebig A."/>
            <person name="Riedel T."/>
            <person name="Goker M."/>
            <person name="Klenk H.P."/>
        </authorList>
    </citation>
    <scope>NUCLEOTIDE SEQUENCE [LARGE SCALE GENOMIC DNA]</scope>
    <source>
        <strain evidence="2 3">DSM 19751</strain>
    </source>
</reference>
<sequence length="82" mass="9132">MATFLRIPPEQVPPETLAALLEEYASRDGTDYGEREVPLAEKREDLARGLARGELDLLFDSDSDSWDIVSREQARDLLGASP</sequence>
<keyword evidence="3" id="KW-1185">Reference proteome</keyword>
<comment type="caution">
    <text evidence="2">The sequence shown here is derived from an EMBL/GenBank/DDBJ whole genome shotgun (WGS) entry which is preliminary data.</text>
</comment>
<gene>
    <name evidence="2" type="ORF">HRUBRA_01828</name>
</gene>
<dbReference type="RefSeq" id="WP_035513365.1">
    <property type="nucleotide sequence ID" value="NZ_KN234745.1"/>
</dbReference>
<dbReference type="EMBL" id="AUVB01000054">
    <property type="protein sequence ID" value="KGE03449.1"/>
    <property type="molecule type" value="Genomic_DNA"/>
</dbReference>
<dbReference type="Gene3D" id="1.10.10.610">
    <property type="entry name" value="YehU-like"/>
    <property type="match status" value="1"/>
</dbReference>
<dbReference type="InterPro" id="IPR036685">
    <property type="entry name" value="YehU-like_sf"/>
</dbReference>
<evidence type="ECO:0000256" key="1">
    <source>
        <dbReference type="ARBA" id="ARBA00006450"/>
    </source>
</evidence>
<dbReference type="Proteomes" id="UP000029640">
    <property type="component" value="Unassembled WGS sequence"/>
</dbReference>
<dbReference type="STRING" id="1265313.HRUBRA_01828"/>
<evidence type="ECO:0008006" key="4">
    <source>
        <dbReference type="Google" id="ProtNLM"/>
    </source>
</evidence>